<accession>A0A5C5XD36</accession>
<sequence>MTMNNSKLTKILLIAFGFAISGELSIAEDRERILVDNCSIAPLNSAKIASDRPGVLELISVEEGDEVDAKQQIARLRDDVATAAVEISRKQTENDIEIRLAQKTSEVAAAELEQAVQANSDPNLQVVTRYEIRRLKLSAEQTQLQIEQAEHDFAVKKLELIESEERLKEHQILTPISGMVVRRFKTSGEAVQQGTEIAEVVNFQILKVEGFINVADSWEICQGDPVVVRLESPNLSSKIRDMTFNGNIRFIDGAVTPVTEKIRIWAEVRNEGNKLKPGLRATLEIMPSTKQTDELSE</sequence>
<evidence type="ECO:0000256" key="1">
    <source>
        <dbReference type="ARBA" id="ARBA00022448"/>
    </source>
</evidence>
<name>A0A5C5XD36_9PLAN</name>
<gene>
    <name evidence="3" type="ORF">Pan54_05430</name>
</gene>
<dbReference type="SUPFAM" id="SSF111369">
    <property type="entry name" value="HlyD-like secretion proteins"/>
    <property type="match status" value="1"/>
</dbReference>
<dbReference type="InterPro" id="IPR058647">
    <property type="entry name" value="BSH_CzcB-like"/>
</dbReference>
<dbReference type="Pfam" id="PF25973">
    <property type="entry name" value="BSH_CzcB"/>
    <property type="match status" value="1"/>
</dbReference>
<dbReference type="OrthoDB" id="289718at2"/>
<dbReference type="Proteomes" id="UP000316095">
    <property type="component" value="Unassembled WGS sequence"/>
</dbReference>
<evidence type="ECO:0000313" key="3">
    <source>
        <dbReference type="EMBL" id="TWT59832.1"/>
    </source>
</evidence>
<dbReference type="Gene3D" id="2.40.50.100">
    <property type="match status" value="1"/>
</dbReference>
<dbReference type="Gene3D" id="1.10.287.470">
    <property type="entry name" value="Helix hairpin bin"/>
    <property type="match status" value="1"/>
</dbReference>
<proteinExistence type="predicted"/>
<dbReference type="PANTHER" id="PTHR30097:SF4">
    <property type="entry name" value="SLR6042 PROTEIN"/>
    <property type="match status" value="1"/>
</dbReference>
<dbReference type="GO" id="GO:0060003">
    <property type="term" value="P:copper ion export"/>
    <property type="evidence" value="ECO:0007669"/>
    <property type="project" value="TreeGrafter"/>
</dbReference>
<dbReference type="EMBL" id="SJPG01000001">
    <property type="protein sequence ID" value="TWT59832.1"/>
    <property type="molecule type" value="Genomic_DNA"/>
</dbReference>
<organism evidence="3 4">
    <name type="scientific">Rubinisphaera italica</name>
    <dbReference type="NCBI Taxonomy" id="2527969"/>
    <lineage>
        <taxon>Bacteria</taxon>
        <taxon>Pseudomonadati</taxon>
        <taxon>Planctomycetota</taxon>
        <taxon>Planctomycetia</taxon>
        <taxon>Planctomycetales</taxon>
        <taxon>Planctomycetaceae</taxon>
        <taxon>Rubinisphaera</taxon>
    </lineage>
</organism>
<feature type="domain" description="CzcB-like barrel-sandwich hybrid" evidence="2">
    <location>
        <begin position="46"/>
        <end position="201"/>
    </location>
</feature>
<dbReference type="GO" id="GO:0015679">
    <property type="term" value="P:plasma membrane copper ion transport"/>
    <property type="evidence" value="ECO:0007669"/>
    <property type="project" value="TreeGrafter"/>
</dbReference>
<keyword evidence="1" id="KW-0813">Transport</keyword>
<comment type="caution">
    <text evidence="3">The sequence shown here is derived from an EMBL/GenBank/DDBJ whole genome shotgun (WGS) entry which is preliminary data.</text>
</comment>
<dbReference type="GO" id="GO:0030313">
    <property type="term" value="C:cell envelope"/>
    <property type="evidence" value="ECO:0007669"/>
    <property type="project" value="TreeGrafter"/>
</dbReference>
<dbReference type="InterPro" id="IPR051909">
    <property type="entry name" value="MFP_Cation_Efflux"/>
</dbReference>
<protein>
    <recommendedName>
        <fullName evidence="2">CzcB-like barrel-sandwich hybrid domain-containing protein</fullName>
    </recommendedName>
</protein>
<dbReference type="PANTHER" id="PTHR30097">
    <property type="entry name" value="CATION EFFLUX SYSTEM PROTEIN CUSB"/>
    <property type="match status" value="1"/>
</dbReference>
<keyword evidence="4" id="KW-1185">Reference proteome</keyword>
<dbReference type="RefSeq" id="WP_146502019.1">
    <property type="nucleotide sequence ID" value="NZ_SJPG01000001.1"/>
</dbReference>
<evidence type="ECO:0000259" key="2">
    <source>
        <dbReference type="Pfam" id="PF25973"/>
    </source>
</evidence>
<evidence type="ECO:0000313" key="4">
    <source>
        <dbReference type="Proteomes" id="UP000316095"/>
    </source>
</evidence>
<reference evidence="3 4" key="1">
    <citation type="submission" date="2019-02" db="EMBL/GenBank/DDBJ databases">
        <title>Deep-cultivation of Planctomycetes and their phenomic and genomic characterization uncovers novel biology.</title>
        <authorList>
            <person name="Wiegand S."/>
            <person name="Jogler M."/>
            <person name="Boedeker C."/>
            <person name="Pinto D."/>
            <person name="Vollmers J."/>
            <person name="Rivas-Marin E."/>
            <person name="Kohn T."/>
            <person name="Peeters S.H."/>
            <person name="Heuer A."/>
            <person name="Rast P."/>
            <person name="Oberbeckmann S."/>
            <person name="Bunk B."/>
            <person name="Jeske O."/>
            <person name="Meyerdierks A."/>
            <person name="Storesund J.E."/>
            <person name="Kallscheuer N."/>
            <person name="Luecker S."/>
            <person name="Lage O.M."/>
            <person name="Pohl T."/>
            <person name="Merkel B.J."/>
            <person name="Hornburger P."/>
            <person name="Mueller R.-W."/>
            <person name="Bruemmer F."/>
            <person name="Labrenz M."/>
            <person name="Spormann A.M."/>
            <person name="Op Den Camp H."/>
            <person name="Overmann J."/>
            <person name="Amann R."/>
            <person name="Jetten M.S.M."/>
            <person name="Mascher T."/>
            <person name="Medema M.H."/>
            <person name="Devos D.P."/>
            <person name="Kaster A.-K."/>
            <person name="Ovreas L."/>
            <person name="Rohde M."/>
            <person name="Galperin M.Y."/>
            <person name="Jogler C."/>
        </authorList>
    </citation>
    <scope>NUCLEOTIDE SEQUENCE [LARGE SCALE GENOMIC DNA]</scope>
    <source>
        <strain evidence="3 4">Pan54</strain>
    </source>
</reference>
<dbReference type="AlphaFoldDB" id="A0A5C5XD36"/>
<dbReference type="Gene3D" id="2.40.30.170">
    <property type="match status" value="1"/>
</dbReference>